<comment type="caution">
    <text evidence="2">The sequence shown here is derived from an EMBL/GenBank/DDBJ whole genome shotgun (WGS) entry which is preliminary data.</text>
</comment>
<feature type="domain" description="DUF4440" evidence="1">
    <location>
        <begin position="10"/>
        <end position="116"/>
    </location>
</feature>
<protein>
    <submittedName>
        <fullName evidence="2">SgcJ/EcaC family oxidoreductase</fullName>
    </submittedName>
</protein>
<dbReference type="InterPro" id="IPR032710">
    <property type="entry name" value="NTF2-like_dom_sf"/>
</dbReference>
<dbReference type="InterPro" id="IPR011944">
    <property type="entry name" value="Steroid_delta5-4_isomerase"/>
</dbReference>
<gene>
    <name evidence="2" type="ORF">ACFSVL_14730</name>
</gene>
<dbReference type="NCBIfam" id="TIGR02246">
    <property type="entry name" value="SgcJ/EcaC family oxidoreductase"/>
    <property type="match status" value="1"/>
</dbReference>
<evidence type="ECO:0000313" key="3">
    <source>
        <dbReference type="Proteomes" id="UP001597483"/>
    </source>
</evidence>
<organism evidence="2 3">
    <name type="scientific">Amycolatopsis silviterrae</name>
    <dbReference type="NCBI Taxonomy" id="1656914"/>
    <lineage>
        <taxon>Bacteria</taxon>
        <taxon>Bacillati</taxon>
        <taxon>Actinomycetota</taxon>
        <taxon>Actinomycetes</taxon>
        <taxon>Pseudonocardiales</taxon>
        <taxon>Pseudonocardiaceae</taxon>
        <taxon>Amycolatopsis</taxon>
    </lineage>
</organism>
<keyword evidence="3" id="KW-1185">Reference proteome</keyword>
<dbReference type="RefSeq" id="WP_378304392.1">
    <property type="nucleotide sequence ID" value="NZ_JBHUKS010000010.1"/>
</dbReference>
<dbReference type="Gene3D" id="3.10.450.50">
    <property type="match status" value="1"/>
</dbReference>
<sequence>MSAPDTVDAFLARTAEAWNAGDSVAYGGEFTEDATYVIFPGDVLLGRAAIIAGHEEVFTRWQKGTRMVVRTLRTHLLADNLVAVLTIGGVGKQDRVPFDKFQTYTLVRRPGGRWQCAAFQNTFMSERSQAHYNQSGE</sequence>
<accession>A0ABW5H680</accession>
<reference evidence="3" key="1">
    <citation type="journal article" date="2019" name="Int. J. Syst. Evol. Microbiol.">
        <title>The Global Catalogue of Microorganisms (GCM) 10K type strain sequencing project: providing services to taxonomists for standard genome sequencing and annotation.</title>
        <authorList>
            <consortium name="The Broad Institute Genomics Platform"/>
            <consortium name="The Broad Institute Genome Sequencing Center for Infectious Disease"/>
            <person name="Wu L."/>
            <person name="Ma J."/>
        </authorList>
    </citation>
    <scope>NUCLEOTIDE SEQUENCE [LARGE SCALE GENOMIC DNA]</scope>
    <source>
        <strain evidence="3">CGMCC 4.7641</strain>
    </source>
</reference>
<evidence type="ECO:0000313" key="2">
    <source>
        <dbReference type="EMBL" id="MFD2468644.1"/>
    </source>
</evidence>
<dbReference type="InterPro" id="IPR027843">
    <property type="entry name" value="DUF4440"/>
</dbReference>
<dbReference type="Proteomes" id="UP001597483">
    <property type="component" value="Unassembled WGS sequence"/>
</dbReference>
<name>A0ABW5H680_9PSEU</name>
<dbReference type="Pfam" id="PF14534">
    <property type="entry name" value="DUF4440"/>
    <property type="match status" value="1"/>
</dbReference>
<dbReference type="EMBL" id="JBHUKS010000010">
    <property type="protein sequence ID" value="MFD2468644.1"/>
    <property type="molecule type" value="Genomic_DNA"/>
</dbReference>
<evidence type="ECO:0000259" key="1">
    <source>
        <dbReference type="Pfam" id="PF14534"/>
    </source>
</evidence>
<dbReference type="SUPFAM" id="SSF54427">
    <property type="entry name" value="NTF2-like"/>
    <property type="match status" value="1"/>
</dbReference>
<proteinExistence type="predicted"/>